<gene>
    <name evidence="1" type="ORF">GA0061074_10111</name>
</gene>
<protein>
    <submittedName>
        <fullName evidence="1">Thioredoxin</fullName>
    </submittedName>
</protein>
<dbReference type="STRING" id="1505725.GA0061074_10111"/>
<dbReference type="RefSeq" id="WP_159426627.1">
    <property type="nucleotide sequence ID" value="NZ_BJEE01000002.1"/>
</dbReference>
<dbReference type="EMBL" id="FMAO01000001">
    <property type="protein sequence ID" value="SCB71694.1"/>
    <property type="molecule type" value="Genomic_DNA"/>
</dbReference>
<dbReference type="Pfam" id="PF13743">
    <property type="entry name" value="Thioredoxin_5"/>
    <property type="match status" value="1"/>
</dbReference>
<dbReference type="InterPro" id="IPR036249">
    <property type="entry name" value="Thioredoxin-like_sf"/>
</dbReference>
<organism evidence="1 2">
    <name type="scientific">Weissella bombi</name>
    <dbReference type="NCBI Taxonomy" id="1505725"/>
    <lineage>
        <taxon>Bacteria</taxon>
        <taxon>Bacillati</taxon>
        <taxon>Bacillota</taxon>
        <taxon>Bacilli</taxon>
        <taxon>Lactobacillales</taxon>
        <taxon>Lactobacillaceae</taxon>
        <taxon>Weissella</taxon>
    </lineage>
</organism>
<sequence>MLEVYHFVTPLSADSIISEKKVITYIKQTSQLVSYRMIPVVTMQSVRDTYQELKMHKSLNVDYAIVAQNLSQLALDTKAVQSQGKKAARLFYDKMQELLLANVPYSKSLVLSTLSKLHLDTNLFLEDYNTSATISALKADQNMAATMDITNYPTMIVCDSNKDKYAFKTSDFSTNGLSLIFNPVQQSNNDSSAPHLINYEEGSN</sequence>
<dbReference type="Gene3D" id="3.40.30.10">
    <property type="entry name" value="Glutaredoxin"/>
    <property type="match status" value="1"/>
</dbReference>
<dbReference type="Proteomes" id="UP000199268">
    <property type="component" value="Unassembled WGS sequence"/>
</dbReference>
<name>A0A1C3YNM3_9LACO</name>
<evidence type="ECO:0000313" key="2">
    <source>
        <dbReference type="Proteomes" id="UP000199268"/>
    </source>
</evidence>
<keyword evidence="2" id="KW-1185">Reference proteome</keyword>
<evidence type="ECO:0000313" key="1">
    <source>
        <dbReference type="EMBL" id="SCB71694.1"/>
    </source>
</evidence>
<dbReference type="AlphaFoldDB" id="A0A1C3YNM3"/>
<dbReference type="SUPFAM" id="SSF52833">
    <property type="entry name" value="Thioredoxin-like"/>
    <property type="match status" value="1"/>
</dbReference>
<proteinExistence type="predicted"/>
<reference evidence="2" key="1">
    <citation type="submission" date="2016-08" db="EMBL/GenBank/DDBJ databases">
        <authorList>
            <person name="Varghese N."/>
            <person name="Submissions Spin"/>
        </authorList>
    </citation>
    <scope>NUCLEOTIDE SEQUENCE [LARGE SCALE GENOMIC DNA]</scope>
    <source>
        <strain evidence="2">R-53094</strain>
    </source>
</reference>
<accession>A0A1C3YNM3</accession>